<organism evidence="2 3">
    <name type="scientific">Metabacillus endolithicus</name>
    <dbReference type="NCBI Taxonomy" id="1535204"/>
    <lineage>
        <taxon>Bacteria</taxon>
        <taxon>Bacillati</taxon>
        <taxon>Bacillota</taxon>
        <taxon>Bacilli</taxon>
        <taxon>Bacillales</taxon>
        <taxon>Bacillaceae</taxon>
        <taxon>Metabacillus</taxon>
    </lineage>
</organism>
<dbReference type="Pfam" id="PF13302">
    <property type="entry name" value="Acetyltransf_3"/>
    <property type="match status" value="1"/>
</dbReference>
<dbReference type="GO" id="GO:0016746">
    <property type="term" value="F:acyltransferase activity"/>
    <property type="evidence" value="ECO:0007669"/>
    <property type="project" value="UniProtKB-KW"/>
</dbReference>
<dbReference type="EC" id="2.3.-.-" evidence="2"/>
<dbReference type="InterPro" id="IPR016181">
    <property type="entry name" value="Acyl_CoA_acyltransferase"/>
</dbReference>
<feature type="domain" description="N-acetyltransferase" evidence="1">
    <location>
        <begin position="8"/>
        <end position="146"/>
    </location>
</feature>
<keyword evidence="3" id="KW-1185">Reference proteome</keyword>
<keyword evidence="2" id="KW-0012">Acyltransferase</keyword>
<dbReference type="Gene3D" id="3.40.630.30">
    <property type="match status" value="1"/>
</dbReference>
<dbReference type="SUPFAM" id="SSF55729">
    <property type="entry name" value="Acyl-CoA N-acyltransferases (Nat)"/>
    <property type="match status" value="1"/>
</dbReference>
<evidence type="ECO:0000313" key="3">
    <source>
        <dbReference type="Proteomes" id="UP001597318"/>
    </source>
</evidence>
<gene>
    <name evidence="2" type="ORF">ACFSKK_19975</name>
</gene>
<dbReference type="PANTHER" id="PTHR43792">
    <property type="entry name" value="GNAT FAMILY, PUTATIVE (AFU_ORTHOLOGUE AFUA_3G00765)-RELATED-RELATED"/>
    <property type="match status" value="1"/>
</dbReference>
<dbReference type="Proteomes" id="UP001597318">
    <property type="component" value="Unassembled WGS sequence"/>
</dbReference>
<keyword evidence="2" id="KW-0808">Transferase</keyword>
<dbReference type="InterPro" id="IPR000182">
    <property type="entry name" value="GNAT_dom"/>
</dbReference>
<comment type="caution">
    <text evidence="2">The sequence shown here is derived from an EMBL/GenBank/DDBJ whole genome shotgun (WGS) entry which is preliminary data.</text>
</comment>
<dbReference type="EMBL" id="JBHUIK010000005">
    <property type="protein sequence ID" value="MFD2215969.1"/>
    <property type="molecule type" value="Genomic_DNA"/>
</dbReference>
<dbReference type="CDD" id="cd04301">
    <property type="entry name" value="NAT_SF"/>
    <property type="match status" value="1"/>
</dbReference>
<accession>A0ABW5C241</accession>
<dbReference type="PROSITE" id="PS51186">
    <property type="entry name" value="GNAT"/>
    <property type="match status" value="1"/>
</dbReference>
<evidence type="ECO:0000259" key="1">
    <source>
        <dbReference type="PROSITE" id="PS51186"/>
    </source>
</evidence>
<name>A0ABW5C241_9BACI</name>
<dbReference type="RefSeq" id="WP_247345713.1">
    <property type="nucleotide sequence ID" value="NZ_CP095550.1"/>
</dbReference>
<proteinExistence type="predicted"/>
<sequence length="146" mass="16707">MEIVTNRLMIKPCEEKLLPVEMEIGPHIQHYLEEVEIDSDLKGWGVWLVFRKDDEQLIGDIGFKGKPENGIVEVGYGILNEAQGQGYATEAVEALINWAFKSGKVKKVIAECLKTNTASIKVLEKLSMTKVEEDDLMMYWERHIFH</sequence>
<dbReference type="InterPro" id="IPR051531">
    <property type="entry name" value="N-acetyltransferase"/>
</dbReference>
<evidence type="ECO:0000313" key="2">
    <source>
        <dbReference type="EMBL" id="MFD2215969.1"/>
    </source>
</evidence>
<dbReference type="PANTHER" id="PTHR43792:SF13">
    <property type="entry name" value="ACETYLTRANSFERASE"/>
    <property type="match status" value="1"/>
</dbReference>
<protein>
    <submittedName>
        <fullName evidence="2">GNAT family N-acetyltransferase</fullName>
        <ecNumber evidence="2">2.3.-.-</ecNumber>
    </submittedName>
</protein>
<reference evidence="3" key="1">
    <citation type="journal article" date="2019" name="Int. J. Syst. Evol. Microbiol.">
        <title>The Global Catalogue of Microorganisms (GCM) 10K type strain sequencing project: providing services to taxonomists for standard genome sequencing and annotation.</title>
        <authorList>
            <consortium name="The Broad Institute Genomics Platform"/>
            <consortium name="The Broad Institute Genome Sequencing Center for Infectious Disease"/>
            <person name="Wu L."/>
            <person name="Ma J."/>
        </authorList>
    </citation>
    <scope>NUCLEOTIDE SEQUENCE [LARGE SCALE GENOMIC DNA]</scope>
    <source>
        <strain evidence="3">CGMCC 1.15474</strain>
    </source>
</reference>